<organism evidence="1 2">
    <name type="scientific">Celerinatantimonas yamalensis</name>
    <dbReference type="NCBI Taxonomy" id="559956"/>
    <lineage>
        <taxon>Bacteria</taxon>
        <taxon>Pseudomonadati</taxon>
        <taxon>Pseudomonadota</taxon>
        <taxon>Gammaproteobacteria</taxon>
        <taxon>Celerinatantimonadaceae</taxon>
        <taxon>Celerinatantimonas</taxon>
    </lineage>
</organism>
<dbReference type="EMBL" id="JBEQCT010000001">
    <property type="protein sequence ID" value="MFM2484008.1"/>
    <property type="molecule type" value="Genomic_DNA"/>
</dbReference>
<evidence type="ECO:0000313" key="2">
    <source>
        <dbReference type="Proteomes" id="UP001629953"/>
    </source>
</evidence>
<dbReference type="Pfam" id="PF03843">
    <property type="entry name" value="Slp"/>
    <property type="match status" value="1"/>
</dbReference>
<dbReference type="RefSeq" id="WP_408622151.1">
    <property type="nucleotide sequence ID" value="NZ_JBEQCT010000001.1"/>
</dbReference>
<keyword evidence="1" id="KW-0449">Lipoprotein</keyword>
<accession>A0ABW9G4P8</accession>
<dbReference type="InterPro" id="IPR004658">
    <property type="entry name" value="OMP_Slp"/>
</dbReference>
<dbReference type="PROSITE" id="PS51257">
    <property type="entry name" value="PROKAR_LIPOPROTEIN"/>
    <property type="match status" value="1"/>
</dbReference>
<gene>
    <name evidence="1" type="ORF">ABUE30_02830</name>
</gene>
<protein>
    <submittedName>
        <fullName evidence="1">Slp family lipoprotein</fullName>
    </submittedName>
</protein>
<name>A0ABW9G4P8_9GAMM</name>
<dbReference type="PANTHER" id="PTHR37530:SF1">
    <property type="entry name" value="OUTER MEMBRANE PROTEIN SLP"/>
    <property type="match status" value="1"/>
</dbReference>
<sequence>MLKWQVTGLALTMLVLTGCSSLPKSVQLASNQQNIAYQKAFLPTALKHTVLWQGQIAQITNTDQKTRLQIVYQQLDYQGNVVNDNSAGRFVAIIPQFLDPMIYRPGRSISVKGVIDRPMGISVGQSHQKVPVIEVKQFYLWPIVKDKPPEHPFRVFASDCFYP</sequence>
<comment type="caution">
    <text evidence="1">The sequence shown here is derived from an EMBL/GenBank/DDBJ whole genome shotgun (WGS) entry which is preliminary data.</text>
</comment>
<reference evidence="1 2" key="1">
    <citation type="journal article" date="2013" name="Int. J. Syst. Evol. Microbiol.">
        <title>Celerinatantimonas yamalensis sp. nov., a cold-adapted diazotrophic bacterium from a cold permafrost brine.</title>
        <authorList>
            <person name="Shcherbakova V."/>
            <person name="Chuvilskaya N."/>
            <person name="Rivkina E."/>
            <person name="Demidov N."/>
            <person name="Uchaeva V."/>
            <person name="Suetin S."/>
            <person name="Suzina N."/>
            <person name="Gilichinsky D."/>
        </authorList>
    </citation>
    <scope>NUCLEOTIDE SEQUENCE [LARGE SCALE GENOMIC DNA]</scope>
    <source>
        <strain evidence="1 2">C7</strain>
    </source>
</reference>
<keyword evidence="2" id="KW-1185">Reference proteome</keyword>
<dbReference type="PANTHER" id="PTHR37530">
    <property type="entry name" value="OUTER MEMBRANE PROTEIN SLP"/>
    <property type="match status" value="1"/>
</dbReference>
<proteinExistence type="predicted"/>
<dbReference type="Proteomes" id="UP001629953">
    <property type="component" value="Unassembled WGS sequence"/>
</dbReference>
<evidence type="ECO:0000313" key="1">
    <source>
        <dbReference type="EMBL" id="MFM2484008.1"/>
    </source>
</evidence>